<dbReference type="InterPro" id="IPR003945">
    <property type="entry name" value="NU5C-like"/>
</dbReference>
<feature type="transmembrane region" description="Helical" evidence="6">
    <location>
        <begin position="294"/>
        <end position="316"/>
    </location>
</feature>
<evidence type="ECO:0000256" key="1">
    <source>
        <dbReference type="ARBA" id="ARBA00004127"/>
    </source>
</evidence>
<comment type="subcellular location">
    <subcellularLocation>
        <location evidence="1">Endomembrane system</location>
        <topology evidence="1">Multi-pass membrane protein</topology>
    </subcellularLocation>
    <subcellularLocation>
        <location evidence="5">Membrane</location>
        <topology evidence="5">Multi-pass membrane protein</topology>
    </subcellularLocation>
</comment>
<feature type="transmembrane region" description="Helical" evidence="6">
    <location>
        <begin position="72"/>
        <end position="92"/>
    </location>
</feature>
<dbReference type="InterPro" id="IPR001516">
    <property type="entry name" value="Proton_antipo_N"/>
</dbReference>
<evidence type="ECO:0000259" key="8">
    <source>
        <dbReference type="Pfam" id="PF00662"/>
    </source>
</evidence>
<dbReference type="PRINTS" id="PR01434">
    <property type="entry name" value="NADHDHGNASE5"/>
</dbReference>
<dbReference type="PATRIC" id="fig|751945.3.peg.692"/>
<evidence type="ECO:0000256" key="2">
    <source>
        <dbReference type="ARBA" id="ARBA00022692"/>
    </source>
</evidence>
<dbReference type="GO" id="GO:0015990">
    <property type="term" value="P:electron transport coupled proton transport"/>
    <property type="evidence" value="ECO:0007669"/>
    <property type="project" value="TreeGrafter"/>
</dbReference>
<feature type="transmembrane region" description="Helical" evidence="6">
    <location>
        <begin position="587"/>
        <end position="605"/>
    </location>
</feature>
<protein>
    <submittedName>
        <fullName evidence="9">Proton-translocating NADH-quinone oxidoreductase, chain L</fullName>
    </submittedName>
</protein>
<dbReference type="InterPro" id="IPR001750">
    <property type="entry name" value="ND/Mrp_TM"/>
</dbReference>
<feature type="domain" description="NADH-Ubiquinone oxidoreductase (complex I) chain 5 N-terminal" evidence="8">
    <location>
        <begin position="63"/>
        <end position="105"/>
    </location>
</feature>
<feature type="transmembrane region" description="Helical" evidence="6">
    <location>
        <begin position="403"/>
        <end position="422"/>
    </location>
</feature>
<dbReference type="STRING" id="751945.Theos_0705"/>
<dbReference type="PANTHER" id="PTHR42829:SF2">
    <property type="entry name" value="NADH-UBIQUINONE OXIDOREDUCTASE CHAIN 5"/>
    <property type="match status" value="1"/>
</dbReference>
<keyword evidence="2 5" id="KW-0812">Transmembrane</keyword>
<accession>K7QUB0</accession>
<reference evidence="9 10" key="1">
    <citation type="journal article" date="2013" name="Genome Announc.">
        <title>Whole Genome Sequencing of Thermus oshimai JL-2 and Thermus thermophilus JL-18, Incomplete Denitrifiers from the United States Great Basin.</title>
        <authorList>
            <person name="Murugapiran S.K."/>
            <person name="Huntemann M."/>
            <person name="Wei C.L."/>
            <person name="Han J."/>
            <person name="Detter J.C."/>
            <person name="Han C.S."/>
            <person name="Erkkila T.H."/>
            <person name="Teshima H."/>
            <person name="Chen A."/>
            <person name="Kyrpides N."/>
            <person name="Mavrommatis K."/>
            <person name="Markowitz V."/>
            <person name="Szeto E."/>
            <person name="Ivanova N."/>
            <person name="Pagani I."/>
            <person name="Lam J."/>
            <person name="McDonald A.I."/>
            <person name="Dodsworth J.A."/>
            <person name="Pati A."/>
            <person name="Goodwin L."/>
            <person name="Peters L."/>
            <person name="Pitluck S."/>
            <person name="Woyke T."/>
            <person name="Hedlund B.P."/>
        </authorList>
    </citation>
    <scope>NUCLEOTIDE SEQUENCE</scope>
    <source>
        <strain evidence="9 10">JL-2</strain>
    </source>
</reference>
<sequence length="607" mass="65645">MALLGTILLPLLGFALLGLFGRRMKEPLPGVLASLLVLASFLLGVGLLLRGGAHFHAEWLPGIPFSLLLDNLSGFMLIVVTGVGFLIHVYAIGYMAGDPGYSRFFAYFNFFIAMMLTLVLADSYPVMFIGWEGVGLASFLLIGFWYQNAQYADSARKAFIVNRIGDLGFMLGMAILWALYGTLSISELKEALEGPLKNPELLALAGLLLFLGAVGKSAQVPLMVWLPDAMAGPTPVSALIHAATMVTAGVYLIARSSFLYSALPDVSYTIAVVGLLTAFYGALSAFGQTDIKKIVAYSTISQLGYMFLAAGVGAYWVALFHVFTHAFFKALLFLASGSVIHALGGEQDVRRMGGLWKHLPQTRWHGLIGALALGGLPLLSGFWSKDAILAATLTYPFGGMGFYVGALLVAVLTAMYAMRWFVLVFLGEERGHHHHPHEAPPVMLWPNHLLALGSVLAGYLALPHPLPNVLEPFLKPALAEVEAHHLSLGAEWALIGLSALVALLGLWAGYTFFQKKALPGWYLAFEAWSREAFYADRIYNALIVNPLKALAEALFLGDGALLKGFFGFGGTVRDLGQGLTRLQAGYLRVYALLFVLGVLVLLGVMRW</sequence>
<dbReference type="HOGENOM" id="CLU_007100_6_0_0"/>
<feature type="transmembrane region" description="Helical" evidence="6">
    <location>
        <begin position="201"/>
        <end position="224"/>
    </location>
</feature>
<dbReference type="PANTHER" id="PTHR42829">
    <property type="entry name" value="NADH-UBIQUINONE OXIDOREDUCTASE CHAIN 5"/>
    <property type="match status" value="1"/>
</dbReference>
<dbReference type="AlphaFoldDB" id="K7QUB0"/>
<keyword evidence="10" id="KW-1185">Reference proteome</keyword>
<gene>
    <name evidence="9" type="ORF">Theos_0705</name>
</gene>
<evidence type="ECO:0000256" key="5">
    <source>
        <dbReference type="RuleBase" id="RU000320"/>
    </source>
</evidence>
<dbReference type="Gene3D" id="1.20.5.2700">
    <property type="match status" value="1"/>
</dbReference>
<keyword evidence="4 6" id="KW-0472">Membrane</keyword>
<feature type="transmembrane region" description="Helical" evidence="6">
    <location>
        <begin position="364"/>
        <end position="383"/>
    </location>
</feature>
<feature type="transmembrane region" description="Helical" evidence="6">
    <location>
        <begin position="236"/>
        <end position="254"/>
    </location>
</feature>
<dbReference type="GO" id="GO:0016020">
    <property type="term" value="C:membrane"/>
    <property type="evidence" value="ECO:0007669"/>
    <property type="project" value="UniProtKB-SubCell"/>
</dbReference>
<feature type="transmembrane region" description="Helical" evidence="6">
    <location>
        <begin position="104"/>
        <end position="121"/>
    </location>
</feature>
<feature type="transmembrane region" description="Helical" evidence="6">
    <location>
        <begin position="6"/>
        <end position="24"/>
    </location>
</feature>
<dbReference type="GO" id="GO:0008137">
    <property type="term" value="F:NADH dehydrogenase (ubiquinone) activity"/>
    <property type="evidence" value="ECO:0007669"/>
    <property type="project" value="InterPro"/>
</dbReference>
<dbReference type="RefSeq" id="WP_016328959.1">
    <property type="nucleotide sequence ID" value="NC_019386.1"/>
</dbReference>
<evidence type="ECO:0000313" key="9">
    <source>
        <dbReference type="EMBL" id="AFV75766.1"/>
    </source>
</evidence>
<evidence type="ECO:0000256" key="6">
    <source>
        <dbReference type="SAM" id="Phobius"/>
    </source>
</evidence>
<dbReference type="InterPro" id="IPR018393">
    <property type="entry name" value="NADHpl_OxRdtase_5_subgr"/>
</dbReference>
<feature type="domain" description="NADH:quinone oxidoreductase/Mrp antiporter transmembrane" evidence="7">
    <location>
        <begin position="125"/>
        <end position="395"/>
    </location>
</feature>
<proteinExistence type="predicted"/>
<name>K7QUB0_THEOS</name>
<dbReference type="NCBIfam" id="NF005141">
    <property type="entry name" value="PRK06590.1"/>
    <property type="match status" value="1"/>
</dbReference>
<dbReference type="Proteomes" id="UP000000211">
    <property type="component" value="Chromosome"/>
</dbReference>
<feature type="transmembrane region" description="Helical" evidence="6">
    <location>
        <begin position="127"/>
        <end position="146"/>
    </location>
</feature>
<dbReference type="GO" id="GO:0012505">
    <property type="term" value="C:endomembrane system"/>
    <property type="evidence" value="ECO:0007669"/>
    <property type="project" value="UniProtKB-SubCell"/>
</dbReference>
<dbReference type="OrthoDB" id="9807568at2"/>
<dbReference type="GO" id="GO:0003954">
    <property type="term" value="F:NADH dehydrogenase activity"/>
    <property type="evidence" value="ECO:0007669"/>
    <property type="project" value="TreeGrafter"/>
</dbReference>
<feature type="transmembrane region" description="Helical" evidence="6">
    <location>
        <begin position="266"/>
        <end position="287"/>
    </location>
</feature>
<dbReference type="GO" id="GO:0042773">
    <property type="term" value="P:ATP synthesis coupled electron transport"/>
    <property type="evidence" value="ECO:0007669"/>
    <property type="project" value="InterPro"/>
</dbReference>
<dbReference type="EMBL" id="CP003249">
    <property type="protein sequence ID" value="AFV75766.1"/>
    <property type="molecule type" value="Genomic_DNA"/>
</dbReference>
<organism evidence="9 10">
    <name type="scientific">Thermus oshimai JL-2</name>
    <dbReference type="NCBI Taxonomy" id="751945"/>
    <lineage>
        <taxon>Bacteria</taxon>
        <taxon>Thermotogati</taxon>
        <taxon>Deinococcota</taxon>
        <taxon>Deinococci</taxon>
        <taxon>Thermales</taxon>
        <taxon>Thermaceae</taxon>
        <taxon>Thermus</taxon>
    </lineage>
</organism>
<evidence type="ECO:0000256" key="3">
    <source>
        <dbReference type="ARBA" id="ARBA00022989"/>
    </source>
</evidence>
<dbReference type="Pfam" id="PF00361">
    <property type="entry name" value="Proton_antipo_M"/>
    <property type="match status" value="1"/>
</dbReference>
<feature type="transmembrane region" description="Helical" evidence="6">
    <location>
        <begin position="492"/>
        <end position="513"/>
    </location>
</feature>
<evidence type="ECO:0000259" key="7">
    <source>
        <dbReference type="Pfam" id="PF00361"/>
    </source>
</evidence>
<dbReference type="KEGG" id="tos:Theos_0705"/>
<feature type="transmembrane region" description="Helical" evidence="6">
    <location>
        <begin position="442"/>
        <end position="462"/>
    </location>
</feature>
<feature type="transmembrane region" description="Helical" evidence="6">
    <location>
        <begin position="322"/>
        <end position="343"/>
    </location>
</feature>
<dbReference type="Pfam" id="PF00662">
    <property type="entry name" value="Proton_antipo_N"/>
    <property type="match status" value="1"/>
</dbReference>
<dbReference type="NCBIfam" id="TIGR01974">
    <property type="entry name" value="NDH_I_L"/>
    <property type="match status" value="1"/>
</dbReference>
<keyword evidence="3 6" id="KW-1133">Transmembrane helix</keyword>
<dbReference type="PRINTS" id="PR01435">
    <property type="entry name" value="NPOXDRDTASE5"/>
</dbReference>
<feature type="transmembrane region" description="Helical" evidence="6">
    <location>
        <begin position="167"/>
        <end position="186"/>
    </location>
</feature>
<dbReference type="eggNOG" id="COG1009">
    <property type="taxonomic scope" value="Bacteria"/>
</dbReference>
<evidence type="ECO:0000313" key="10">
    <source>
        <dbReference type="Proteomes" id="UP000000211"/>
    </source>
</evidence>
<evidence type="ECO:0000256" key="4">
    <source>
        <dbReference type="ARBA" id="ARBA00023136"/>
    </source>
</evidence>
<feature type="transmembrane region" description="Helical" evidence="6">
    <location>
        <begin position="31"/>
        <end position="52"/>
    </location>
</feature>